<dbReference type="InterPro" id="IPR001254">
    <property type="entry name" value="Trypsin_dom"/>
</dbReference>
<feature type="disulfide bond" evidence="11">
    <location>
        <begin position="817"/>
        <end position="844"/>
    </location>
</feature>
<proteinExistence type="predicted"/>
<dbReference type="SMART" id="SM00032">
    <property type="entry name" value="CCP"/>
    <property type="match status" value="6"/>
</dbReference>
<accession>A0AAD5AT70</accession>
<keyword evidence="9" id="KW-0325">Glycoprotein</keyword>
<keyword evidence="16" id="KW-1185">Reference proteome</keyword>
<evidence type="ECO:0000259" key="13">
    <source>
        <dbReference type="PROSITE" id="PS50240"/>
    </source>
</evidence>
<sequence length="1445" mass="163829">CPNENLSIKDGEFTLSKSYNDGSILRYVCPVGFYPHPVKKRQCKYGQWDPEPTSKRECRKVTCPNPRGMENGVVIPTKKTYYVNDTTKYRCNSDYTFRGSATRECQANGKWSGGTPICSRNTDHCPDPGTPPGASRKGNIFNIDDKVTYTCDKNLKLIGSKVRVCQDGGLWSGKEPECYADFTYDTPGEVAEAFGSSLKTTVTMYEESAGQAGKLIRLDKGGKLDIYVALDASDSIDEENFDKAKDIIKKLIKKISYYEVTPNYEILIFTTNVTHIIKMTDQKRGNPTKLKDILEKLDNYKYSDKGDKTGTNIRNAYEKILESISLEEAHNKVDFDETQHVIIMFTDGIYNSGGNPKGIVGQIREKVIRDKKDREKYLDLYAFGVGEDIEKEKMDEWVTKRDTNEKYFFILPNMEEVEETLDKMLDEGTSMALCGLYKSYSDPGLKSSMRLTYPWLIKIVITNNGNTANCIGSLVTPRFILTAAHCFRFDDVNDQIKLEALNSKDIQIPGVERFYLHEKFNTTQKQDKGITEFYEYDVALIQLTEGVKISPDLRTICVPCTEEAHAALQLPASEASCAKHREMLLDSDLMKAHFITHDAQTSEKPKQEVLIKQNQWRDNCIEQTTKILDVDKEKAEEMFTDKFLCTGGETPNFIDDVSCKEVTCPNPRGMENGVVIPSRKIYYVNDTTKYRCNSDYTFRGSATRECQANGKWSGGTPICSRNSAVSCPNENLSIKDGSFTLSKSYNDGSILRYVCPVGYYPGPEKKLQCKFGQWDPEPSSKQECKKVTCPNPKVLENGVVIPSRKIYYVNDTTKYRCNSDYTFRGSATRECQANGKWSGGTPICSRNTAFTYDTPGEVAEAFGSSLKTTVTMYEESGQAGKQIRLDKGGKLDIYVALDASDSIDEKDFDKAKDIIKKLIEKRALSEVSALSRGFGYRWYRLLAFSRVATRYRLLAGLPFPGGSARLRTVLPPISYYEVTPNYEILIFTTNVTHIIKMTDQKRGSSTKLKDILEKLDNYKYSDKGDKTGTNIRNAYEKILESISLEEAHNKVVFDETQHVIIMFTDGIYNFGGNPKGIVGQIREKVIRDNKDREKYLDLYAFGVGEDIEKENMDEWVSKRNTKYFFILPNMEEVEETFDEMLDEGTSMALCGLYKSYFDAVLKSSMRLTYPWLIKIVITYNGNTANCIGSLVTPRFILTAAHCFRFDDVNDQIKLEALNSKDIQIPGVERFYLHEKFNTAQKQDKGITEFYEYDVALIQLTEGVKISPDLRTICVPCTEEAHAALQLPASEASCAKHREMLLDSDLINAHFMTHDALTIEKPKQQVLIKQNQWRDDCIEQTTKILNVEKEIAEEMFTDKFLCTGGETTNFIDDVSCKGDSGGPLVVEKNRLFQVGIISWGLKDVCEDEMEKVDGRDFHIHLFDPEVQNFLKKYLGDGDIDTPLNFF</sequence>
<feature type="domain" description="Sushi" evidence="14">
    <location>
        <begin position="123"/>
        <end position="180"/>
    </location>
</feature>
<comment type="cofactor">
    <cofactor evidence="1">
        <name>Mn(2+)</name>
        <dbReference type="ChEBI" id="CHEBI:29035"/>
    </cofactor>
</comment>
<dbReference type="InterPro" id="IPR001314">
    <property type="entry name" value="Peptidase_S1A"/>
</dbReference>
<protein>
    <recommendedName>
        <fullName evidence="10">C3/C5 convertase</fullName>
    </recommendedName>
</protein>
<evidence type="ECO:0000256" key="6">
    <source>
        <dbReference type="ARBA" id="ARBA00022737"/>
    </source>
</evidence>
<dbReference type="GO" id="GO:0004252">
    <property type="term" value="F:serine-type endopeptidase activity"/>
    <property type="evidence" value="ECO:0007669"/>
    <property type="project" value="InterPro"/>
</dbReference>
<dbReference type="Gene3D" id="3.40.50.410">
    <property type="entry name" value="von Willebrand factor, type A domain"/>
    <property type="match status" value="3"/>
</dbReference>
<dbReference type="CDD" id="cd00190">
    <property type="entry name" value="Tryp_SPc"/>
    <property type="match status" value="1"/>
</dbReference>
<dbReference type="InterPro" id="IPR036465">
    <property type="entry name" value="vWFA_dom_sf"/>
</dbReference>
<dbReference type="GO" id="GO:0070062">
    <property type="term" value="C:extracellular exosome"/>
    <property type="evidence" value="ECO:0007669"/>
    <property type="project" value="TreeGrafter"/>
</dbReference>
<evidence type="ECO:0000259" key="12">
    <source>
        <dbReference type="PROSITE" id="PS50234"/>
    </source>
</evidence>
<dbReference type="EMBL" id="MU551617">
    <property type="protein sequence ID" value="KAI5622324.1"/>
    <property type="molecule type" value="Genomic_DNA"/>
</dbReference>
<dbReference type="InterPro" id="IPR000436">
    <property type="entry name" value="Sushi_SCR_CCP_dom"/>
</dbReference>
<feature type="domain" description="Sushi" evidence="14">
    <location>
        <begin position="662"/>
        <end position="721"/>
    </location>
</feature>
<feature type="non-terminal residue" evidence="15">
    <location>
        <position position="1"/>
    </location>
</feature>
<feature type="disulfide bond" evidence="11">
    <location>
        <begin position="151"/>
        <end position="178"/>
    </location>
</feature>
<comment type="caution">
    <text evidence="15">The sequence shown here is derived from an EMBL/GenBank/DDBJ whole genome shotgun (WGS) entry which is preliminary data.</text>
</comment>
<dbReference type="InterPro" id="IPR009003">
    <property type="entry name" value="Peptidase_S1_PA"/>
</dbReference>
<keyword evidence="7" id="KW-0391">Immunity</keyword>
<evidence type="ECO:0000256" key="3">
    <source>
        <dbReference type="ARBA" id="ARBA00004241"/>
    </source>
</evidence>
<dbReference type="InterPro" id="IPR035976">
    <property type="entry name" value="Sushi/SCR/CCP_sf"/>
</dbReference>
<evidence type="ECO:0000256" key="5">
    <source>
        <dbReference type="ARBA" id="ARBA00022659"/>
    </source>
</evidence>
<dbReference type="PROSITE" id="PS00134">
    <property type="entry name" value="TRYPSIN_HIS"/>
    <property type="match status" value="2"/>
</dbReference>
<dbReference type="Pfam" id="PF00084">
    <property type="entry name" value="Sushi"/>
    <property type="match status" value="6"/>
</dbReference>
<evidence type="ECO:0000256" key="7">
    <source>
        <dbReference type="ARBA" id="ARBA00022859"/>
    </source>
</evidence>
<dbReference type="Pfam" id="PF00089">
    <property type="entry name" value="Trypsin"/>
    <property type="match status" value="3"/>
</dbReference>
<feature type="domain" description="Sushi" evidence="14">
    <location>
        <begin position="1"/>
        <end position="60"/>
    </location>
</feature>
<evidence type="ECO:0000313" key="16">
    <source>
        <dbReference type="Proteomes" id="UP001205998"/>
    </source>
</evidence>
<dbReference type="Gene3D" id="2.10.70.10">
    <property type="entry name" value="Complement Module, domain 1"/>
    <property type="match status" value="6"/>
</dbReference>
<dbReference type="PROSITE" id="PS50923">
    <property type="entry name" value="SUSHI"/>
    <property type="match status" value="6"/>
</dbReference>
<evidence type="ECO:0000313" key="15">
    <source>
        <dbReference type="EMBL" id="KAI5622324.1"/>
    </source>
</evidence>
<dbReference type="GO" id="GO:0009617">
    <property type="term" value="P:response to bacterium"/>
    <property type="evidence" value="ECO:0007669"/>
    <property type="project" value="TreeGrafter"/>
</dbReference>
<comment type="subcellular location">
    <subcellularLocation>
        <location evidence="3">Cell surface</location>
    </subcellularLocation>
</comment>
<keyword evidence="8 11" id="KW-1015">Disulfide bond</keyword>
<gene>
    <name evidence="15" type="ORF">C0J50_17925</name>
</gene>
<reference evidence="15" key="1">
    <citation type="submission" date="2018-07" db="EMBL/GenBank/DDBJ databases">
        <title>Comparative genomics of catfishes provides insights into carnivory and benthic adaptation.</title>
        <authorList>
            <person name="Zhang Y."/>
            <person name="Wang D."/>
            <person name="Peng Z."/>
            <person name="Zheng S."/>
            <person name="Shao F."/>
            <person name="Tao W."/>
        </authorList>
    </citation>
    <scope>NUCLEOTIDE SEQUENCE</scope>
    <source>
        <strain evidence="15">Chongqing</strain>
    </source>
</reference>
<dbReference type="SUPFAM" id="SSF50494">
    <property type="entry name" value="Trypsin-like serine proteases"/>
    <property type="match status" value="2"/>
</dbReference>
<dbReference type="SUPFAM" id="SSF53300">
    <property type="entry name" value="vWA-like"/>
    <property type="match status" value="2"/>
</dbReference>
<feature type="domain" description="VWFA" evidence="12">
    <location>
        <begin position="892"/>
        <end position="1140"/>
    </location>
</feature>
<feature type="domain" description="Peptidase S1" evidence="13">
    <location>
        <begin position="433"/>
        <end position="774"/>
    </location>
</feature>
<organism evidence="15 16">
    <name type="scientific">Silurus asotus</name>
    <name type="common">Amur catfish</name>
    <name type="synonym">Parasilurus asotus</name>
    <dbReference type="NCBI Taxonomy" id="30991"/>
    <lineage>
        <taxon>Eukaryota</taxon>
        <taxon>Metazoa</taxon>
        <taxon>Chordata</taxon>
        <taxon>Craniata</taxon>
        <taxon>Vertebrata</taxon>
        <taxon>Euteleostomi</taxon>
        <taxon>Actinopterygii</taxon>
        <taxon>Neopterygii</taxon>
        <taxon>Teleostei</taxon>
        <taxon>Ostariophysi</taxon>
        <taxon>Siluriformes</taxon>
        <taxon>Siluridae</taxon>
        <taxon>Silurus</taxon>
    </lineage>
</organism>
<feature type="domain" description="Peptidase S1" evidence="13">
    <location>
        <begin position="1149"/>
        <end position="1434"/>
    </location>
</feature>
<dbReference type="PANTHER" id="PTHR46393:SF6">
    <property type="entry name" value="COMPLEMENT C2-RELATED"/>
    <property type="match status" value="1"/>
</dbReference>
<dbReference type="PRINTS" id="PR00722">
    <property type="entry name" value="CHYMOTRYPSIN"/>
</dbReference>
<dbReference type="InterPro" id="IPR002035">
    <property type="entry name" value="VWF_A"/>
</dbReference>
<dbReference type="PANTHER" id="PTHR46393">
    <property type="entry name" value="SUSHI DOMAIN-CONTAINING PROTEIN"/>
    <property type="match status" value="1"/>
</dbReference>
<dbReference type="PROSITE" id="PS50240">
    <property type="entry name" value="TRYPSIN_DOM"/>
    <property type="match status" value="2"/>
</dbReference>
<evidence type="ECO:0000256" key="2">
    <source>
        <dbReference type="ARBA" id="ARBA00001946"/>
    </source>
</evidence>
<dbReference type="SMART" id="SM00020">
    <property type="entry name" value="Tryp_SPc"/>
    <property type="match status" value="1"/>
</dbReference>
<evidence type="ECO:0000256" key="10">
    <source>
        <dbReference type="ARBA" id="ARBA00029636"/>
    </source>
</evidence>
<feature type="domain" description="VWFA" evidence="12">
    <location>
        <begin position="225"/>
        <end position="424"/>
    </location>
</feature>
<feature type="disulfide bond" evidence="11">
    <location>
        <begin position="91"/>
        <end position="118"/>
    </location>
</feature>
<comment type="caution">
    <text evidence="11">Lacks conserved residue(s) required for the propagation of feature annotation.</text>
</comment>
<feature type="disulfide bond" evidence="11">
    <location>
        <begin position="692"/>
        <end position="719"/>
    </location>
</feature>
<evidence type="ECO:0000256" key="9">
    <source>
        <dbReference type="ARBA" id="ARBA00023180"/>
    </source>
</evidence>
<evidence type="ECO:0000256" key="11">
    <source>
        <dbReference type="PROSITE-ProRule" id="PRU00302"/>
    </source>
</evidence>
<dbReference type="GO" id="GO:0006956">
    <property type="term" value="P:complement activation"/>
    <property type="evidence" value="ECO:0007669"/>
    <property type="project" value="TreeGrafter"/>
</dbReference>
<dbReference type="GO" id="GO:0006508">
    <property type="term" value="P:proteolysis"/>
    <property type="evidence" value="ECO:0007669"/>
    <property type="project" value="InterPro"/>
</dbReference>
<dbReference type="InterPro" id="IPR043504">
    <property type="entry name" value="Peptidase_S1_PA_chymotrypsin"/>
</dbReference>
<dbReference type="SMART" id="SM00327">
    <property type="entry name" value="VWA"/>
    <property type="match status" value="2"/>
</dbReference>
<name>A0AAD5AT70_SILAS</name>
<feature type="domain" description="Sushi" evidence="14">
    <location>
        <begin position="725"/>
        <end position="786"/>
    </location>
</feature>
<dbReference type="GO" id="GO:0045087">
    <property type="term" value="P:innate immune response"/>
    <property type="evidence" value="ECO:0007669"/>
    <property type="project" value="UniProtKB-KW"/>
</dbReference>
<feature type="domain" description="Sushi" evidence="14">
    <location>
        <begin position="787"/>
        <end position="846"/>
    </location>
</feature>
<dbReference type="SUPFAM" id="SSF57535">
    <property type="entry name" value="Complement control module/SCR domain"/>
    <property type="match status" value="6"/>
</dbReference>
<feature type="domain" description="Sushi" evidence="14">
    <location>
        <begin position="61"/>
        <end position="120"/>
    </location>
</feature>
<evidence type="ECO:0000256" key="1">
    <source>
        <dbReference type="ARBA" id="ARBA00001936"/>
    </source>
</evidence>
<keyword evidence="5 11" id="KW-0768">Sushi</keyword>
<dbReference type="PROSITE" id="PS50234">
    <property type="entry name" value="VWFA"/>
    <property type="match status" value="2"/>
</dbReference>
<evidence type="ECO:0000259" key="14">
    <source>
        <dbReference type="PROSITE" id="PS50923"/>
    </source>
</evidence>
<comment type="cofactor">
    <cofactor evidence="2">
        <name>Mg(2+)</name>
        <dbReference type="ChEBI" id="CHEBI:18420"/>
    </cofactor>
</comment>
<dbReference type="Gene3D" id="2.40.10.10">
    <property type="entry name" value="Trypsin-like serine proteases"/>
    <property type="match status" value="2"/>
</dbReference>
<dbReference type="CDD" id="cd00033">
    <property type="entry name" value="CCP"/>
    <property type="match status" value="6"/>
</dbReference>
<evidence type="ECO:0000256" key="4">
    <source>
        <dbReference type="ARBA" id="ARBA00022588"/>
    </source>
</evidence>
<dbReference type="Proteomes" id="UP001205998">
    <property type="component" value="Unassembled WGS sequence"/>
</dbReference>
<keyword evidence="6" id="KW-0677">Repeat</keyword>
<keyword evidence="4" id="KW-0399">Innate immunity</keyword>
<dbReference type="FunFam" id="2.10.70.10:FF:000019">
    <property type="entry name" value="Complement factor b,-like"/>
    <property type="match status" value="3"/>
</dbReference>
<dbReference type="InterPro" id="IPR018114">
    <property type="entry name" value="TRYPSIN_HIS"/>
</dbReference>
<dbReference type="Pfam" id="PF00092">
    <property type="entry name" value="VWA"/>
    <property type="match status" value="2"/>
</dbReference>
<dbReference type="GO" id="GO:0009986">
    <property type="term" value="C:cell surface"/>
    <property type="evidence" value="ECO:0007669"/>
    <property type="project" value="UniProtKB-SubCell"/>
</dbReference>
<dbReference type="Gene3D" id="2.40.10.120">
    <property type="match status" value="1"/>
</dbReference>
<evidence type="ECO:0000256" key="8">
    <source>
        <dbReference type="ARBA" id="ARBA00023157"/>
    </source>
</evidence>